<proteinExistence type="predicted"/>
<dbReference type="EMBL" id="MN738851">
    <property type="protein sequence ID" value="QHT28071.1"/>
    <property type="molecule type" value="Genomic_DNA"/>
</dbReference>
<name>A0A6C0EHI2_9ZZZZ</name>
<accession>A0A6C0EHI2</accession>
<organism evidence="1">
    <name type="scientific">viral metagenome</name>
    <dbReference type="NCBI Taxonomy" id="1070528"/>
    <lineage>
        <taxon>unclassified sequences</taxon>
        <taxon>metagenomes</taxon>
        <taxon>organismal metagenomes</taxon>
    </lineage>
</organism>
<protein>
    <submittedName>
        <fullName evidence="1">Uncharacterized protein</fullName>
    </submittedName>
</protein>
<reference evidence="1" key="1">
    <citation type="journal article" date="2020" name="Nature">
        <title>Giant virus diversity and host interactions through global metagenomics.</title>
        <authorList>
            <person name="Schulz F."/>
            <person name="Roux S."/>
            <person name="Paez-Espino D."/>
            <person name="Jungbluth S."/>
            <person name="Walsh D.A."/>
            <person name="Denef V.J."/>
            <person name="McMahon K.D."/>
            <person name="Konstantinidis K.T."/>
            <person name="Eloe-Fadrosh E.A."/>
            <person name="Kyrpides N.C."/>
            <person name="Woyke T."/>
        </authorList>
    </citation>
    <scope>NUCLEOTIDE SEQUENCE</scope>
    <source>
        <strain evidence="1">GVMAG-M-3300001348-25</strain>
    </source>
</reference>
<sequence>MINYNHPWNSLRVPCYCLKIYMAINTTKNMLK</sequence>
<dbReference type="AlphaFoldDB" id="A0A6C0EHI2"/>
<evidence type="ECO:0000313" key="1">
    <source>
        <dbReference type="EMBL" id="QHT28071.1"/>
    </source>
</evidence>